<dbReference type="GO" id="GO:0003677">
    <property type="term" value="F:DNA binding"/>
    <property type="evidence" value="ECO:0007669"/>
    <property type="project" value="UniProtKB-KW"/>
</dbReference>
<evidence type="ECO:0000256" key="6">
    <source>
        <dbReference type="SAM" id="MobiDB-lite"/>
    </source>
</evidence>
<evidence type="ECO:0000313" key="8">
    <source>
        <dbReference type="EMBL" id="CAL1545415.1"/>
    </source>
</evidence>
<reference evidence="8 9" key="1">
    <citation type="submission" date="2024-04" db="EMBL/GenBank/DDBJ databases">
        <authorList>
            <consortium name="Genoscope - CEA"/>
            <person name="William W."/>
        </authorList>
    </citation>
    <scope>NUCLEOTIDE SEQUENCE [LARGE SCALE GENOMIC DNA]</scope>
</reference>
<keyword evidence="9" id="KW-1185">Reference proteome</keyword>
<feature type="region of interest" description="Disordered" evidence="6">
    <location>
        <begin position="161"/>
        <end position="323"/>
    </location>
</feature>
<gene>
    <name evidence="8" type="ORF">GSLYS_00018898001</name>
</gene>
<organism evidence="8 9">
    <name type="scientific">Lymnaea stagnalis</name>
    <name type="common">Great pond snail</name>
    <name type="synonym">Helix stagnalis</name>
    <dbReference type="NCBI Taxonomy" id="6523"/>
    <lineage>
        <taxon>Eukaryota</taxon>
        <taxon>Metazoa</taxon>
        <taxon>Spiralia</taxon>
        <taxon>Lophotrochozoa</taxon>
        <taxon>Mollusca</taxon>
        <taxon>Gastropoda</taxon>
        <taxon>Heterobranchia</taxon>
        <taxon>Euthyneura</taxon>
        <taxon>Panpulmonata</taxon>
        <taxon>Hygrophila</taxon>
        <taxon>Lymnaeoidea</taxon>
        <taxon>Lymnaeidae</taxon>
        <taxon>Lymnaea</taxon>
    </lineage>
</organism>
<dbReference type="PANTHER" id="PTHR48092">
    <property type="entry name" value="KNIRPS-RELATED PROTEIN-RELATED"/>
    <property type="match status" value="1"/>
</dbReference>
<dbReference type="AlphaFoldDB" id="A0AAV2IEZ9"/>
<feature type="compositionally biased region" description="Basic and acidic residues" evidence="6">
    <location>
        <begin position="307"/>
        <end position="317"/>
    </location>
</feature>
<dbReference type="Gene3D" id="1.10.565.10">
    <property type="entry name" value="Retinoid X Receptor"/>
    <property type="match status" value="1"/>
</dbReference>
<dbReference type="EMBL" id="CAXITT010000707">
    <property type="protein sequence ID" value="CAL1545415.1"/>
    <property type="molecule type" value="Genomic_DNA"/>
</dbReference>
<name>A0AAV2IEZ9_LYMST</name>
<sequence length="677" mass="76189">MGMVLAAVREDRMPGGRNSGAVYNLYKVKYKKHKRRDTTEKALKLHRLNFPTCKLEMPDVIPGYPGENLPSSDSAYESSTDCGTDTTSNRSEKSSSSYSQYHPCYHPYHYKNVTTTSASSYAGSVSEHSLVIKSHSAYQSPVASTVTSSASSSLHLTTVHSGHPNSFDQRIFTYQDGPSGLKIPSPPGQRQGHGNSTMLESKVSPPTTSGSQSSHYHNNISFDEPSHPQTTMSSYKPPEKYPIDVSHCSPDKLYPQHIHQDRETRPPQLHDSQRTHTQHQHFTSMKAEQACATQPHYQSQKGSTAKGDNRERSDTSGHHQFYTDSSLYVKQEIDSHEDFKQSQSCSNYDDADNYITKYHSTSTLAATPKAQTNGLTEVAHDQNCSSLTRRLQAQTSHFSPSSSHTFKLPPTLQHNKGNKGKPSESFKNMAHPVSTSSMPYYASTTSLISDLAKNDSLLTIAEDYQIDKFTGSEETVAQALCQVGDSIVMRFVQWMKQLPFYREIPKELQTKILMSKWHELLLLIMVAYGPVTKHPKKSDRKPTFSELYDGNIQRMQEYLDKSFNKFFTYEQLQGEIGGLMDKVTAIMAYFWDLGITRKELLCLKVILLLNHESVKKDPKLNHISNCYKQALQQYILERFPSEANRLGDLLGQFPDLQAASAQLLSSKMIYIPFLLNA</sequence>
<accession>A0AAV2IEZ9</accession>
<proteinExistence type="predicted"/>
<evidence type="ECO:0000256" key="5">
    <source>
        <dbReference type="ARBA" id="ARBA00023242"/>
    </source>
</evidence>
<keyword evidence="1" id="KW-0805">Transcription regulation</keyword>
<dbReference type="PRINTS" id="PR00398">
    <property type="entry name" value="STRDHORMONER"/>
</dbReference>
<feature type="region of interest" description="Disordered" evidence="6">
    <location>
        <begin position="393"/>
        <end position="429"/>
    </location>
</feature>
<feature type="region of interest" description="Disordered" evidence="6">
    <location>
        <begin position="64"/>
        <end position="98"/>
    </location>
</feature>
<keyword evidence="3" id="KW-0804">Transcription</keyword>
<dbReference type="PROSITE" id="PS51843">
    <property type="entry name" value="NR_LBD"/>
    <property type="match status" value="1"/>
</dbReference>
<dbReference type="Proteomes" id="UP001497497">
    <property type="component" value="Unassembled WGS sequence"/>
</dbReference>
<dbReference type="InterPro" id="IPR050200">
    <property type="entry name" value="Nuclear_hormone_rcpt_NR3"/>
</dbReference>
<dbReference type="SMART" id="SM00430">
    <property type="entry name" value="HOLI"/>
    <property type="match status" value="1"/>
</dbReference>
<dbReference type="Pfam" id="PF00104">
    <property type="entry name" value="Hormone_recep"/>
    <property type="match status" value="1"/>
</dbReference>
<evidence type="ECO:0000256" key="3">
    <source>
        <dbReference type="ARBA" id="ARBA00023163"/>
    </source>
</evidence>
<feature type="compositionally biased region" description="Polar residues" evidence="6">
    <location>
        <begin position="291"/>
        <end position="303"/>
    </location>
</feature>
<evidence type="ECO:0000256" key="1">
    <source>
        <dbReference type="ARBA" id="ARBA00023015"/>
    </source>
</evidence>
<keyword evidence="4" id="KW-0675">Receptor</keyword>
<dbReference type="SUPFAM" id="SSF48508">
    <property type="entry name" value="Nuclear receptor ligand-binding domain"/>
    <property type="match status" value="1"/>
</dbReference>
<dbReference type="InterPro" id="IPR001723">
    <property type="entry name" value="Nuclear_hrmn_rcpt"/>
</dbReference>
<feature type="compositionally biased region" description="Polar residues" evidence="6">
    <location>
        <begin position="192"/>
        <end position="234"/>
    </location>
</feature>
<dbReference type="InterPro" id="IPR000536">
    <property type="entry name" value="Nucl_hrmn_rcpt_lig-bd"/>
</dbReference>
<comment type="caution">
    <text evidence="8">The sequence shown here is derived from an EMBL/GenBank/DDBJ whole genome shotgun (WGS) entry which is preliminary data.</text>
</comment>
<feature type="compositionally biased region" description="Low complexity" evidence="6">
    <location>
        <begin position="395"/>
        <end position="406"/>
    </location>
</feature>
<keyword evidence="2" id="KW-0238">DNA-binding</keyword>
<evidence type="ECO:0000256" key="2">
    <source>
        <dbReference type="ARBA" id="ARBA00023125"/>
    </source>
</evidence>
<protein>
    <recommendedName>
        <fullName evidence="7">NR LBD domain-containing protein</fullName>
    </recommendedName>
</protein>
<dbReference type="InterPro" id="IPR035500">
    <property type="entry name" value="NHR-like_dom_sf"/>
</dbReference>
<evidence type="ECO:0000313" key="9">
    <source>
        <dbReference type="Proteomes" id="UP001497497"/>
    </source>
</evidence>
<keyword evidence="5" id="KW-0539">Nucleus</keyword>
<feature type="compositionally biased region" description="Polar residues" evidence="6">
    <location>
        <begin position="69"/>
        <end position="89"/>
    </location>
</feature>
<evidence type="ECO:0000259" key="7">
    <source>
        <dbReference type="PROSITE" id="PS51843"/>
    </source>
</evidence>
<evidence type="ECO:0000256" key="4">
    <source>
        <dbReference type="ARBA" id="ARBA00023170"/>
    </source>
</evidence>
<feature type="domain" description="NR LBD" evidence="7">
    <location>
        <begin position="443"/>
        <end position="677"/>
    </location>
</feature>